<accession>A0ABU9D350</accession>
<evidence type="ECO:0000313" key="1">
    <source>
        <dbReference type="EMBL" id="MEK8073197.1"/>
    </source>
</evidence>
<keyword evidence="2" id="KW-1185">Reference proteome</keyword>
<name>A0ABU9D350_9NOCA</name>
<comment type="caution">
    <text evidence="1">The sequence shown here is derived from an EMBL/GenBank/DDBJ whole genome shotgun (WGS) entry which is preliminary data.</text>
</comment>
<gene>
    <name evidence="1" type="ORF">AABD04_20325</name>
</gene>
<evidence type="ECO:0000313" key="2">
    <source>
        <dbReference type="Proteomes" id="UP001456513"/>
    </source>
</evidence>
<reference evidence="1 2" key="1">
    <citation type="submission" date="2024-03" db="EMBL/GenBank/DDBJ databases">
        <title>Rhodococcus navarretei sp. nov. and Pseudarthrobacter quantumdoti sp. nov., two new species with the ability to biosynthesize Quantum Dots isolated from soil samples at Union Glacier, Antarctica.</title>
        <authorList>
            <person name="Vargas M."/>
        </authorList>
    </citation>
    <scope>NUCLEOTIDE SEQUENCE [LARGE SCALE GENOMIC DNA]</scope>
    <source>
        <strain evidence="1 2">EXRC-4A-4</strain>
    </source>
</reference>
<protein>
    <submittedName>
        <fullName evidence="1">Uncharacterized protein</fullName>
    </submittedName>
</protein>
<proteinExistence type="predicted"/>
<sequence>MNNCELLNDHQIITGLIGAAANAPAGDPRAARWATEALALARAVELPILIEEAEGVLGRIEHDTTCGWCRRQPGAAIPVGSFWCTH</sequence>
<dbReference type="Proteomes" id="UP001456513">
    <property type="component" value="Unassembled WGS sequence"/>
</dbReference>
<dbReference type="EMBL" id="JBBPCN010000001">
    <property type="protein sequence ID" value="MEK8073197.1"/>
    <property type="molecule type" value="Genomic_DNA"/>
</dbReference>
<dbReference type="RefSeq" id="WP_341442285.1">
    <property type="nucleotide sequence ID" value="NZ_JBBPCN010000001.1"/>
</dbReference>
<organism evidence="1 2">
    <name type="scientific">Rhodococcus navarretei</name>
    <dbReference type="NCBI Taxonomy" id="3128981"/>
    <lineage>
        <taxon>Bacteria</taxon>
        <taxon>Bacillati</taxon>
        <taxon>Actinomycetota</taxon>
        <taxon>Actinomycetes</taxon>
        <taxon>Mycobacteriales</taxon>
        <taxon>Nocardiaceae</taxon>
        <taxon>Rhodococcus</taxon>
    </lineage>
</organism>